<evidence type="ECO:0000313" key="6">
    <source>
        <dbReference type="EMBL" id="VAX40445.1"/>
    </source>
</evidence>
<reference evidence="6" key="1">
    <citation type="submission" date="2018-06" db="EMBL/GenBank/DDBJ databases">
        <authorList>
            <person name="Zhirakovskaya E."/>
        </authorList>
    </citation>
    <scope>NUCLEOTIDE SEQUENCE</scope>
</reference>
<evidence type="ECO:0000256" key="1">
    <source>
        <dbReference type="ARBA" id="ARBA00005417"/>
    </source>
</evidence>
<comment type="similarity">
    <text evidence="1">Belongs to the ABC transporter superfamily.</text>
</comment>
<protein>
    <submittedName>
        <fullName evidence="6">Gliding motility-associated ABC transporter ATP-binding protein GldA</fullName>
    </submittedName>
</protein>
<dbReference type="InterPro" id="IPR003439">
    <property type="entry name" value="ABC_transporter-like_ATP-bd"/>
</dbReference>
<evidence type="ECO:0000256" key="3">
    <source>
        <dbReference type="ARBA" id="ARBA00022741"/>
    </source>
</evidence>
<name>A0A3B1E3V0_9ZZZZ</name>
<dbReference type="InterPro" id="IPR003593">
    <property type="entry name" value="AAA+_ATPase"/>
</dbReference>
<keyword evidence="4 6" id="KW-0067">ATP-binding</keyword>
<dbReference type="PANTHER" id="PTHR43335">
    <property type="entry name" value="ABC TRANSPORTER, ATP-BINDING PROTEIN"/>
    <property type="match status" value="1"/>
</dbReference>
<dbReference type="CDD" id="cd03230">
    <property type="entry name" value="ABC_DR_subfamily_A"/>
    <property type="match status" value="1"/>
</dbReference>
<dbReference type="PANTHER" id="PTHR43335:SF4">
    <property type="entry name" value="ABC TRANSPORTER, ATP-BINDING PROTEIN"/>
    <property type="match status" value="1"/>
</dbReference>
<dbReference type="Gene3D" id="3.40.50.300">
    <property type="entry name" value="P-loop containing nucleotide triphosphate hydrolases"/>
    <property type="match status" value="1"/>
</dbReference>
<dbReference type="AlphaFoldDB" id="A0A3B1E3V0"/>
<dbReference type="GO" id="GO:0016887">
    <property type="term" value="F:ATP hydrolysis activity"/>
    <property type="evidence" value="ECO:0007669"/>
    <property type="project" value="InterPro"/>
</dbReference>
<feature type="non-terminal residue" evidence="6">
    <location>
        <position position="216"/>
    </location>
</feature>
<dbReference type="PROSITE" id="PS50893">
    <property type="entry name" value="ABC_TRANSPORTER_2"/>
    <property type="match status" value="1"/>
</dbReference>
<dbReference type="SMART" id="SM00382">
    <property type="entry name" value="AAA"/>
    <property type="match status" value="1"/>
</dbReference>
<accession>A0A3B1E3V0</accession>
<dbReference type="SUPFAM" id="SSF52540">
    <property type="entry name" value="P-loop containing nucleoside triphosphate hydrolases"/>
    <property type="match status" value="1"/>
</dbReference>
<proteinExistence type="inferred from homology"/>
<evidence type="ECO:0000256" key="2">
    <source>
        <dbReference type="ARBA" id="ARBA00022448"/>
    </source>
</evidence>
<dbReference type="InterPro" id="IPR027417">
    <property type="entry name" value="P-loop_NTPase"/>
</dbReference>
<dbReference type="EMBL" id="UOGK01000393">
    <property type="protein sequence ID" value="VAX40445.1"/>
    <property type="molecule type" value="Genomic_DNA"/>
</dbReference>
<organism evidence="6">
    <name type="scientific">hydrothermal vent metagenome</name>
    <dbReference type="NCBI Taxonomy" id="652676"/>
    <lineage>
        <taxon>unclassified sequences</taxon>
        <taxon>metagenomes</taxon>
        <taxon>ecological metagenomes</taxon>
    </lineage>
</organism>
<evidence type="ECO:0000259" key="5">
    <source>
        <dbReference type="PROSITE" id="PS50893"/>
    </source>
</evidence>
<dbReference type="GO" id="GO:0005524">
    <property type="term" value="F:ATP binding"/>
    <property type="evidence" value="ECO:0007669"/>
    <property type="project" value="UniProtKB-KW"/>
</dbReference>
<keyword evidence="2" id="KW-0813">Transport</keyword>
<dbReference type="Pfam" id="PF00005">
    <property type="entry name" value="ABC_tran"/>
    <property type="match status" value="1"/>
</dbReference>
<feature type="domain" description="ABC transporter" evidence="5">
    <location>
        <begin position="2"/>
        <end position="215"/>
    </location>
</feature>
<gene>
    <name evidence="6" type="ORF">MNBD_PLANCTO03-520</name>
</gene>
<sequence>MILVREIRKSFGRVDAVRGISFAIEPGEVVGLLGPNGAGKSTTIRIITSYLSPDEGSVRIDGFDTHSDSLQARQRIGYLPESAPLYPEMSVKGYLDYRARLFCLDRRARQRAIGHAMDRCRIADVARRRVGHLSKGYRQRVGLASVLLHDPPVLILDEPSNGLDPSQIRETRSLVHELAENRTMIICSHILPEVERLATRLIVIAGGLVRADGRLG</sequence>
<keyword evidence="3" id="KW-0547">Nucleotide-binding</keyword>
<evidence type="ECO:0000256" key="4">
    <source>
        <dbReference type="ARBA" id="ARBA00022840"/>
    </source>
</evidence>